<protein>
    <submittedName>
        <fullName evidence="1">Uncharacterized protein</fullName>
    </submittedName>
</protein>
<evidence type="ECO:0000313" key="1">
    <source>
        <dbReference type="EMBL" id="GII42966.1"/>
    </source>
</evidence>
<reference evidence="1 2" key="1">
    <citation type="submission" date="2021-01" db="EMBL/GenBank/DDBJ databases">
        <title>Whole genome shotgun sequence of Planotetraspora phitsanulokensis NBRC 104273.</title>
        <authorList>
            <person name="Komaki H."/>
            <person name="Tamura T."/>
        </authorList>
    </citation>
    <scope>NUCLEOTIDE SEQUENCE [LARGE SCALE GENOMIC DNA]</scope>
    <source>
        <strain evidence="1 2">NBRC 104273</strain>
    </source>
</reference>
<dbReference type="Proteomes" id="UP000622547">
    <property type="component" value="Unassembled WGS sequence"/>
</dbReference>
<name>A0A8J3XKC0_9ACTN</name>
<sequence length="216" mass="22946">MQIISTEPVDVYDAIDAVTTRWDKTYGRQGISRPTGAVILGQAATGLLTDLSTAEKETSVADRLITGDELTDLPPAVIATLGTGKTAIKFTTYHLIGLHVAAQIGLGSATIADLNKLPGTSAAQVMKILAELPSMADYKAQIEARRKAAAKKAADTAAVSLVFKFAEKFKADHTEEVYAEVMADRSLTWDEVQVIIAQNVQAKDAADKADADKVDA</sequence>
<comment type="caution">
    <text evidence="1">The sequence shown here is derived from an EMBL/GenBank/DDBJ whole genome shotgun (WGS) entry which is preliminary data.</text>
</comment>
<proteinExistence type="predicted"/>
<gene>
    <name evidence="1" type="ORF">Pph01_79690</name>
</gene>
<evidence type="ECO:0000313" key="2">
    <source>
        <dbReference type="Proteomes" id="UP000622547"/>
    </source>
</evidence>
<dbReference type="RefSeq" id="WP_204078378.1">
    <property type="nucleotide sequence ID" value="NZ_BOOP01000048.1"/>
</dbReference>
<keyword evidence="2" id="KW-1185">Reference proteome</keyword>
<dbReference type="EMBL" id="BOOP01000048">
    <property type="protein sequence ID" value="GII42966.1"/>
    <property type="molecule type" value="Genomic_DNA"/>
</dbReference>
<organism evidence="1 2">
    <name type="scientific">Planotetraspora phitsanulokensis</name>
    <dbReference type="NCBI Taxonomy" id="575192"/>
    <lineage>
        <taxon>Bacteria</taxon>
        <taxon>Bacillati</taxon>
        <taxon>Actinomycetota</taxon>
        <taxon>Actinomycetes</taxon>
        <taxon>Streptosporangiales</taxon>
        <taxon>Streptosporangiaceae</taxon>
        <taxon>Planotetraspora</taxon>
    </lineage>
</organism>
<accession>A0A8J3XKC0</accession>
<dbReference type="AlphaFoldDB" id="A0A8J3XKC0"/>